<gene>
    <name evidence="1" type="ORF">T265_09748</name>
</gene>
<dbReference type="CTD" id="20323916"/>
<dbReference type="KEGG" id="ovi:T265_09748"/>
<evidence type="ECO:0000313" key="1">
    <source>
        <dbReference type="EMBL" id="KER22060.1"/>
    </source>
</evidence>
<dbReference type="AlphaFoldDB" id="A0A074ZFP8"/>
<dbReference type="GeneID" id="20323916"/>
<accession>A0A074ZFP8</accession>
<evidence type="ECO:0000313" key="2">
    <source>
        <dbReference type="Proteomes" id="UP000054324"/>
    </source>
</evidence>
<dbReference type="RefSeq" id="XP_009174182.1">
    <property type="nucleotide sequence ID" value="XM_009175918.1"/>
</dbReference>
<keyword evidence="2" id="KW-1185">Reference proteome</keyword>
<proteinExistence type="predicted"/>
<sequence>MCRTYQIIQTGLMTTSLILLPSAKMYRKLQRQISERHFVAERENKDQLTNLELNIRKITNSVLTIGTGYFLSTLQSLYDRMKDEDVEASQRKKFSMNNLPVGCYLLQLDDGDERDPNTSSGWHANRLGRVNHEFLAMSLRKAKFDLQSTHPPSVD</sequence>
<dbReference type="Proteomes" id="UP000054324">
    <property type="component" value="Unassembled WGS sequence"/>
</dbReference>
<organism evidence="1 2">
    <name type="scientific">Opisthorchis viverrini</name>
    <name type="common">Southeast Asian liver fluke</name>
    <dbReference type="NCBI Taxonomy" id="6198"/>
    <lineage>
        <taxon>Eukaryota</taxon>
        <taxon>Metazoa</taxon>
        <taxon>Spiralia</taxon>
        <taxon>Lophotrochozoa</taxon>
        <taxon>Platyhelminthes</taxon>
        <taxon>Trematoda</taxon>
        <taxon>Digenea</taxon>
        <taxon>Opisthorchiida</taxon>
        <taxon>Opisthorchiata</taxon>
        <taxon>Opisthorchiidae</taxon>
        <taxon>Opisthorchis</taxon>
    </lineage>
</organism>
<protein>
    <submittedName>
        <fullName evidence="1">Uncharacterized protein</fullName>
    </submittedName>
</protein>
<dbReference type="EMBL" id="KL596922">
    <property type="protein sequence ID" value="KER22060.1"/>
    <property type="molecule type" value="Genomic_DNA"/>
</dbReference>
<reference evidence="1 2" key="1">
    <citation type="submission" date="2013-11" db="EMBL/GenBank/DDBJ databases">
        <title>Opisthorchis viverrini - life in the bile duct.</title>
        <authorList>
            <person name="Young N.D."/>
            <person name="Nagarajan N."/>
            <person name="Lin S.J."/>
            <person name="Korhonen P.K."/>
            <person name="Jex A.R."/>
            <person name="Hall R.S."/>
            <person name="Safavi-Hemami H."/>
            <person name="Kaewkong W."/>
            <person name="Bertrand D."/>
            <person name="Gao S."/>
            <person name="Seet Q."/>
            <person name="Wongkham S."/>
            <person name="Teh B.T."/>
            <person name="Wongkham C."/>
            <person name="Intapan P.M."/>
            <person name="Maleewong W."/>
            <person name="Yang X."/>
            <person name="Hu M."/>
            <person name="Wang Z."/>
            <person name="Hofmann A."/>
            <person name="Sternberg P.W."/>
            <person name="Tan P."/>
            <person name="Wang J."/>
            <person name="Gasser R.B."/>
        </authorList>
    </citation>
    <scope>NUCLEOTIDE SEQUENCE [LARGE SCALE GENOMIC DNA]</scope>
</reference>
<name>A0A074ZFP8_OPIVI</name>